<keyword evidence="1" id="KW-0472">Membrane</keyword>
<dbReference type="Proteomes" id="UP000736328">
    <property type="component" value="Unassembled WGS sequence"/>
</dbReference>
<evidence type="ECO:0000313" key="2">
    <source>
        <dbReference type="EMBL" id="MBI4726672.1"/>
    </source>
</evidence>
<evidence type="ECO:0000313" key="3">
    <source>
        <dbReference type="Proteomes" id="UP000736328"/>
    </source>
</evidence>
<gene>
    <name evidence="2" type="ORF">HY768_05540</name>
</gene>
<proteinExistence type="predicted"/>
<keyword evidence="1" id="KW-1133">Transmembrane helix</keyword>
<dbReference type="EMBL" id="JACQXR010000070">
    <property type="protein sequence ID" value="MBI4726672.1"/>
    <property type="molecule type" value="Genomic_DNA"/>
</dbReference>
<evidence type="ECO:0008006" key="4">
    <source>
        <dbReference type="Google" id="ProtNLM"/>
    </source>
</evidence>
<accession>A0A933IB98</accession>
<reference evidence="2" key="1">
    <citation type="submission" date="2020-07" db="EMBL/GenBank/DDBJ databases">
        <title>Huge and variable diversity of episymbiotic CPR bacteria and DPANN archaea in groundwater ecosystems.</title>
        <authorList>
            <person name="He C.Y."/>
            <person name="Keren R."/>
            <person name="Whittaker M."/>
            <person name="Farag I.F."/>
            <person name="Doudna J."/>
            <person name="Cate J.H.D."/>
            <person name="Banfield J.F."/>
        </authorList>
    </citation>
    <scope>NUCLEOTIDE SEQUENCE</scope>
    <source>
        <strain evidence="2">NC_groundwater_1520_Pr4_B-0.1um_53_5</strain>
    </source>
</reference>
<organism evidence="2 3">
    <name type="scientific">candidate division TA06 bacterium</name>
    <dbReference type="NCBI Taxonomy" id="2250710"/>
    <lineage>
        <taxon>Bacteria</taxon>
        <taxon>Bacteria division TA06</taxon>
    </lineage>
</organism>
<keyword evidence="1" id="KW-0812">Transmembrane</keyword>
<feature type="transmembrane region" description="Helical" evidence="1">
    <location>
        <begin position="12"/>
        <end position="32"/>
    </location>
</feature>
<name>A0A933IB98_UNCT6</name>
<dbReference type="PROSITE" id="PS51257">
    <property type="entry name" value="PROKAR_LIPOPROTEIN"/>
    <property type="match status" value="1"/>
</dbReference>
<evidence type="ECO:0000256" key="1">
    <source>
        <dbReference type="SAM" id="Phobius"/>
    </source>
</evidence>
<dbReference type="AlphaFoldDB" id="A0A933IB98"/>
<sequence>MRISVITGQLKKIFYLVSGILVLAGVSCTYHPDLKQNFQMSLDGSKYVWESGPALGYVHGLEIGNPKEIKAVEIIYPLMRDTQRPLPGLQLYFDPWTCKTGKQIKFDRNTPGFELSFRPPYRPFAKEGLVMGYSTKEGEGVGELLINSRDIRANGAVSRKIVHARLYVYYYNPETGEVTKAQKPSVLEIWDFPFEVRLAVAQF</sequence>
<protein>
    <recommendedName>
        <fullName evidence="4">Lipoprotein</fullName>
    </recommendedName>
</protein>
<comment type="caution">
    <text evidence="2">The sequence shown here is derived from an EMBL/GenBank/DDBJ whole genome shotgun (WGS) entry which is preliminary data.</text>
</comment>